<dbReference type="AlphaFoldDB" id="A0AAV5B7N8"/>
<organism evidence="2 3">
    <name type="scientific">Granulimonas faecalis</name>
    <dbReference type="NCBI Taxonomy" id="2894155"/>
    <lineage>
        <taxon>Bacteria</taxon>
        <taxon>Bacillati</taxon>
        <taxon>Actinomycetota</taxon>
        <taxon>Coriobacteriia</taxon>
        <taxon>Coriobacteriales</taxon>
        <taxon>Kribbibacteriaceae</taxon>
        <taxon>Granulimonas</taxon>
    </lineage>
</organism>
<dbReference type="Proteomes" id="UP001055025">
    <property type="component" value="Unassembled WGS sequence"/>
</dbReference>
<dbReference type="InterPro" id="IPR046570">
    <property type="entry name" value="DUF6724"/>
</dbReference>
<dbReference type="Pfam" id="PF20485">
    <property type="entry name" value="DUF6724"/>
    <property type="match status" value="1"/>
</dbReference>
<reference evidence="2" key="1">
    <citation type="journal article" date="2022" name="Int. J. Syst. Evol. Microbiol.">
        <title>Granulimonas faecalis gen. nov., sp. nov., and Leptogranulimonas caecicola gen. nov., sp. nov., novel lactate-producing Atopobiaceae bacteria isolated from mouse intestines, and an emended description of the family Atopobiaceae.</title>
        <authorList>
            <person name="Morinaga K."/>
            <person name="Kusada H."/>
            <person name="Sakamoto S."/>
            <person name="Murakami T."/>
            <person name="Toyoda A."/>
            <person name="Mori H."/>
            <person name="Meng X.Y."/>
            <person name="Takashino M."/>
            <person name="Murotomi K."/>
            <person name="Tamaki H."/>
        </authorList>
    </citation>
    <scope>NUCLEOTIDE SEQUENCE</scope>
    <source>
        <strain evidence="2">OPF53</strain>
    </source>
</reference>
<dbReference type="EMBL" id="BQKC01000001">
    <property type="protein sequence ID" value="GJM56126.1"/>
    <property type="molecule type" value="Genomic_DNA"/>
</dbReference>
<protein>
    <submittedName>
        <fullName evidence="2">Uncharacterized protein</fullName>
    </submittedName>
</protein>
<evidence type="ECO:0000256" key="1">
    <source>
        <dbReference type="SAM" id="Phobius"/>
    </source>
</evidence>
<dbReference type="RefSeq" id="WP_135977832.1">
    <property type="nucleotide sequence ID" value="NZ_BQKC01000001.1"/>
</dbReference>
<keyword evidence="1" id="KW-0472">Membrane</keyword>
<evidence type="ECO:0000313" key="3">
    <source>
        <dbReference type="Proteomes" id="UP001055025"/>
    </source>
</evidence>
<comment type="caution">
    <text evidence="2">The sequence shown here is derived from an EMBL/GenBank/DDBJ whole genome shotgun (WGS) entry which is preliminary data.</text>
</comment>
<keyword evidence="1" id="KW-0812">Transmembrane</keyword>
<keyword evidence="1" id="KW-1133">Transmembrane helix</keyword>
<keyword evidence="3" id="KW-1185">Reference proteome</keyword>
<evidence type="ECO:0000313" key="2">
    <source>
        <dbReference type="EMBL" id="GJM56126.1"/>
    </source>
</evidence>
<accession>A0AAV5B7N8</accession>
<sequence>MDFVTWLFDTRAGVAAIFIGGIALCLLIAFILERRTKRMYFDHPKGDGEDDGIFSGIFGGDDEDDE</sequence>
<gene>
    <name evidence="2" type="ORF">ATOP_17810</name>
</gene>
<proteinExistence type="predicted"/>
<name>A0AAV5B7N8_9ACTN</name>
<feature type="transmembrane region" description="Helical" evidence="1">
    <location>
        <begin position="12"/>
        <end position="32"/>
    </location>
</feature>